<keyword evidence="3" id="KW-1185">Reference proteome</keyword>
<dbReference type="Proteomes" id="UP000267821">
    <property type="component" value="Unassembled WGS sequence"/>
</dbReference>
<protein>
    <submittedName>
        <fullName evidence="2">Uncharacterized protein</fullName>
    </submittedName>
</protein>
<evidence type="ECO:0000313" key="3">
    <source>
        <dbReference type="Proteomes" id="UP000267821"/>
    </source>
</evidence>
<sequence length="218" mass="23079">MPPKRKQLDANEDSEDDNHVTAPDNAATVAIPTLCRAPTNRTEDAAGGLPTTRVGTAGPTALSIATKPPPYTTPATRASPNHPERSELWIGDLEPIIATPSTTSMANQSHLDCITLLRAPDSPVPHARPIFRPRFRPRSRPVSVPLSAALSPASASVSASASAPASTSAPAPGSVPFRLRLSFRSRSRFRSVPLHVLLPHGRTSLFVPGHNICSATYP</sequence>
<proteinExistence type="predicted"/>
<organism evidence="2 3">
    <name type="scientific">Terfezia boudieri ATCC MYA-4762</name>
    <dbReference type="NCBI Taxonomy" id="1051890"/>
    <lineage>
        <taxon>Eukaryota</taxon>
        <taxon>Fungi</taxon>
        <taxon>Dikarya</taxon>
        <taxon>Ascomycota</taxon>
        <taxon>Pezizomycotina</taxon>
        <taxon>Pezizomycetes</taxon>
        <taxon>Pezizales</taxon>
        <taxon>Pezizaceae</taxon>
        <taxon>Terfezia</taxon>
    </lineage>
</organism>
<reference evidence="2 3" key="1">
    <citation type="journal article" date="2018" name="Nat. Ecol. Evol.">
        <title>Pezizomycetes genomes reveal the molecular basis of ectomycorrhizal truffle lifestyle.</title>
        <authorList>
            <person name="Murat C."/>
            <person name="Payen T."/>
            <person name="Noel B."/>
            <person name="Kuo A."/>
            <person name="Morin E."/>
            <person name="Chen J."/>
            <person name="Kohler A."/>
            <person name="Krizsan K."/>
            <person name="Balestrini R."/>
            <person name="Da Silva C."/>
            <person name="Montanini B."/>
            <person name="Hainaut M."/>
            <person name="Levati E."/>
            <person name="Barry K.W."/>
            <person name="Belfiori B."/>
            <person name="Cichocki N."/>
            <person name="Clum A."/>
            <person name="Dockter R.B."/>
            <person name="Fauchery L."/>
            <person name="Guy J."/>
            <person name="Iotti M."/>
            <person name="Le Tacon F."/>
            <person name="Lindquist E.A."/>
            <person name="Lipzen A."/>
            <person name="Malagnac F."/>
            <person name="Mello A."/>
            <person name="Molinier V."/>
            <person name="Miyauchi S."/>
            <person name="Poulain J."/>
            <person name="Riccioni C."/>
            <person name="Rubini A."/>
            <person name="Sitrit Y."/>
            <person name="Splivallo R."/>
            <person name="Traeger S."/>
            <person name="Wang M."/>
            <person name="Zifcakova L."/>
            <person name="Wipf D."/>
            <person name="Zambonelli A."/>
            <person name="Paolocci F."/>
            <person name="Nowrousian M."/>
            <person name="Ottonello S."/>
            <person name="Baldrian P."/>
            <person name="Spatafora J.W."/>
            <person name="Henrissat B."/>
            <person name="Nagy L.G."/>
            <person name="Aury J.M."/>
            <person name="Wincker P."/>
            <person name="Grigoriev I.V."/>
            <person name="Bonfante P."/>
            <person name="Martin F.M."/>
        </authorList>
    </citation>
    <scope>NUCLEOTIDE SEQUENCE [LARGE SCALE GENOMIC DNA]</scope>
    <source>
        <strain evidence="2 3">ATCC MYA-4762</strain>
    </source>
</reference>
<accession>A0A3N4LAC9</accession>
<evidence type="ECO:0000256" key="1">
    <source>
        <dbReference type="SAM" id="MobiDB-lite"/>
    </source>
</evidence>
<feature type="region of interest" description="Disordered" evidence="1">
    <location>
        <begin position="1"/>
        <end position="85"/>
    </location>
</feature>
<dbReference type="InParanoid" id="A0A3N4LAC9"/>
<dbReference type="AlphaFoldDB" id="A0A3N4LAC9"/>
<evidence type="ECO:0000313" key="2">
    <source>
        <dbReference type="EMBL" id="RPB18432.1"/>
    </source>
</evidence>
<dbReference type="EMBL" id="ML121631">
    <property type="protein sequence ID" value="RPB18432.1"/>
    <property type="molecule type" value="Genomic_DNA"/>
</dbReference>
<gene>
    <name evidence="2" type="ORF">L211DRAFT_854143</name>
</gene>
<name>A0A3N4LAC9_9PEZI</name>